<dbReference type="InterPro" id="IPR002347">
    <property type="entry name" value="SDR_fam"/>
</dbReference>
<sequence length="287" mass="30317">MSKSLAGKKIVIIGGSSGIGFGVAKAALLDRASEVFIVSSSKSKVDDAVRRLQSIVDSEEETVTTSIGVLNYGIPRGEVVDGSNVEQIKAFFSRIGEIDHLVLTSGGGIDSSTRLPIGEVDLESRRNFFDLKFWGAAAAAQAAQFRGGAAASLTLTTGDTQVKPPEGWTLIASVLGAVDALGRGLAVDLAPVRVNTIAPGVVKTELWDVSGFSKEIQTAIFNEYAEKVPVNHVADADEIAEAYLFVMKCAYVTGQTILVDGGHGLVSSARQRQHWTCGIVRPIRSVV</sequence>
<dbReference type="InParanoid" id="A0A0H2RHE6"/>
<dbReference type="InterPro" id="IPR036291">
    <property type="entry name" value="NAD(P)-bd_dom_sf"/>
</dbReference>
<dbReference type="OrthoDB" id="294295at2759"/>
<name>A0A0H2RHE6_9AGAM</name>
<evidence type="ECO:0000313" key="4">
    <source>
        <dbReference type="EMBL" id="KLO11345.1"/>
    </source>
</evidence>
<dbReference type="SUPFAM" id="SSF51735">
    <property type="entry name" value="NAD(P)-binding Rossmann-fold domains"/>
    <property type="match status" value="1"/>
</dbReference>
<dbReference type="Pfam" id="PF23441">
    <property type="entry name" value="SDR"/>
    <property type="match status" value="1"/>
</dbReference>
<reference evidence="4 5" key="1">
    <citation type="submission" date="2015-04" db="EMBL/GenBank/DDBJ databases">
        <title>Complete genome sequence of Schizopora paradoxa KUC8140, a cosmopolitan wood degrader in East Asia.</title>
        <authorList>
            <consortium name="DOE Joint Genome Institute"/>
            <person name="Min B."/>
            <person name="Park H."/>
            <person name="Jang Y."/>
            <person name="Kim J.-J."/>
            <person name="Kim K.H."/>
            <person name="Pangilinan J."/>
            <person name="Lipzen A."/>
            <person name="Riley R."/>
            <person name="Grigoriev I.V."/>
            <person name="Spatafora J.W."/>
            <person name="Choi I.-G."/>
        </authorList>
    </citation>
    <scope>NUCLEOTIDE SEQUENCE [LARGE SCALE GENOMIC DNA]</scope>
    <source>
        <strain evidence="4 5">KUC8140</strain>
    </source>
</reference>
<dbReference type="GO" id="GO:0016491">
    <property type="term" value="F:oxidoreductase activity"/>
    <property type="evidence" value="ECO:0007669"/>
    <property type="project" value="UniProtKB-KW"/>
</dbReference>
<dbReference type="AlphaFoldDB" id="A0A0H2RHE6"/>
<keyword evidence="3" id="KW-0560">Oxidoreductase</keyword>
<organism evidence="4 5">
    <name type="scientific">Schizopora paradoxa</name>
    <dbReference type="NCBI Taxonomy" id="27342"/>
    <lineage>
        <taxon>Eukaryota</taxon>
        <taxon>Fungi</taxon>
        <taxon>Dikarya</taxon>
        <taxon>Basidiomycota</taxon>
        <taxon>Agaricomycotina</taxon>
        <taxon>Agaricomycetes</taxon>
        <taxon>Hymenochaetales</taxon>
        <taxon>Schizoporaceae</taxon>
        <taxon>Schizopora</taxon>
    </lineage>
</organism>
<dbReference type="InterPro" id="IPR057571">
    <property type="entry name" value="SDR_PhqE-like"/>
</dbReference>
<dbReference type="Proteomes" id="UP000053477">
    <property type="component" value="Unassembled WGS sequence"/>
</dbReference>
<keyword evidence="2" id="KW-0521">NADP</keyword>
<dbReference type="PRINTS" id="PR00081">
    <property type="entry name" value="GDHRDH"/>
</dbReference>
<keyword evidence="5" id="KW-1185">Reference proteome</keyword>
<proteinExistence type="inferred from homology"/>
<comment type="similarity">
    <text evidence="1">Belongs to the short-chain dehydrogenases/reductases (SDR) family.</text>
</comment>
<evidence type="ECO:0000256" key="2">
    <source>
        <dbReference type="ARBA" id="ARBA00022857"/>
    </source>
</evidence>
<gene>
    <name evidence="4" type="ORF">SCHPADRAFT_906070</name>
</gene>
<dbReference type="Gene3D" id="3.40.50.720">
    <property type="entry name" value="NAD(P)-binding Rossmann-like Domain"/>
    <property type="match status" value="1"/>
</dbReference>
<dbReference type="PANTHER" id="PTHR43477:SF1">
    <property type="entry name" value="DIHYDROANTICAPSIN 7-DEHYDROGENASE"/>
    <property type="match status" value="1"/>
</dbReference>
<dbReference type="STRING" id="27342.A0A0H2RHE6"/>
<dbReference type="EMBL" id="KQ086002">
    <property type="protein sequence ID" value="KLO11345.1"/>
    <property type="molecule type" value="Genomic_DNA"/>
</dbReference>
<evidence type="ECO:0000313" key="5">
    <source>
        <dbReference type="Proteomes" id="UP000053477"/>
    </source>
</evidence>
<accession>A0A0H2RHE6</accession>
<dbReference type="PANTHER" id="PTHR43477">
    <property type="entry name" value="DIHYDROANTICAPSIN 7-DEHYDROGENASE"/>
    <property type="match status" value="1"/>
</dbReference>
<dbReference type="InterPro" id="IPR051122">
    <property type="entry name" value="SDR_DHRS6-like"/>
</dbReference>
<protein>
    <submittedName>
        <fullName evidence="4">NAD(P)-binding protein</fullName>
    </submittedName>
</protein>
<evidence type="ECO:0000256" key="3">
    <source>
        <dbReference type="ARBA" id="ARBA00023002"/>
    </source>
</evidence>
<evidence type="ECO:0000256" key="1">
    <source>
        <dbReference type="ARBA" id="ARBA00006484"/>
    </source>
</evidence>